<feature type="domain" description="Cyclic nucleotide-binding" evidence="2">
    <location>
        <begin position="1"/>
        <end position="109"/>
    </location>
</feature>
<dbReference type="PANTHER" id="PTHR24567">
    <property type="entry name" value="CRP FAMILY TRANSCRIPTIONAL REGULATORY PROTEIN"/>
    <property type="match status" value="1"/>
</dbReference>
<dbReference type="Gene3D" id="2.60.120.10">
    <property type="entry name" value="Jelly Rolls"/>
    <property type="match status" value="2"/>
</dbReference>
<evidence type="ECO:0000313" key="4">
    <source>
        <dbReference type="Proteomes" id="UP000781958"/>
    </source>
</evidence>
<keyword evidence="4" id="KW-1185">Reference proteome</keyword>
<dbReference type="PRINTS" id="PR00103">
    <property type="entry name" value="CAMPKINASE"/>
</dbReference>
<dbReference type="InterPro" id="IPR014710">
    <property type="entry name" value="RmlC-like_jellyroll"/>
</dbReference>
<dbReference type="RefSeq" id="WP_209766383.1">
    <property type="nucleotide sequence ID" value="NZ_JAGINP010000007.1"/>
</dbReference>
<evidence type="ECO:0000259" key="2">
    <source>
        <dbReference type="PROSITE" id="PS50042"/>
    </source>
</evidence>
<dbReference type="InterPro" id="IPR018488">
    <property type="entry name" value="cNMP-bd_CS"/>
</dbReference>
<dbReference type="SUPFAM" id="SSF51206">
    <property type="entry name" value="cAMP-binding domain-like"/>
    <property type="match status" value="2"/>
</dbReference>
<dbReference type="PANTHER" id="PTHR24567:SF74">
    <property type="entry name" value="HTH-TYPE TRANSCRIPTIONAL REGULATOR ARCR"/>
    <property type="match status" value="1"/>
</dbReference>
<feature type="domain" description="Cyclic nucleotide-binding" evidence="2">
    <location>
        <begin position="138"/>
        <end position="237"/>
    </location>
</feature>
<proteinExistence type="predicted"/>
<gene>
    <name evidence="3" type="ORF">J2851_002288</name>
</gene>
<accession>A0ABS4SM84</accession>
<dbReference type="InterPro" id="IPR018490">
    <property type="entry name" value="cNMP-bd_dom_sf"/>
</dbReference>
<dbReference type="EMBL" id="JAGINP010000007">
    <property type="protein sequence ID" value="MBP2292510.1"/>
    <property type="molecule type" value="Genomic_DNA"/>
</dbReference>
<dbReference type="CDD" id="cd00038">
    <property type="entry name" value="CAP_ED"/>
    <property type="match status" value="2"/>
</dbReference>
<evidence type="ECO:0000313" key="3">
    <source>
        <dbReference type="EMBL" id="MBP2292510.1"/>
    </source>
</evidence>
<protein>
    <submittedName>
        <fullName evidence="3">CRP-like cAMP-binding protein</fullName>
    </submittedName>
</protein>
<dbReference type="InterPro" id="IPR050397">
    <property type="entry name" value="Env_Response_Regulators"/>
</dbReference>
<feature type="region of interest" description="Disordered" evidence="1">
    <location>
        <begin position="239"/>
        <end position="260"/>
    </location>
</feature>
<dbReference type="Proteomes" id="UP000781958">
    <property type="component" value="Unassembled WGS sequence"/>
</dbReference>
<evidence type="ECO:0000256" key="1">
    <source>
        <dbReference type="SAM" id="MobiDB-lite"/>
    </source>
</evidence>
<reference evidence="3 4" key="1">
    <citation type="submission" date="2021-03" db="EMBL/GenBank/DDBJ databases">
        <title>Genomic Encyclopedia of Type Strains, Phase III (KMG-III): the genomes of soil and plant-associated and newly described type strains.</title>
        <authorList>
            <person name="Whitman W."/>
        </authorList>
    </citation>
    <scope>NUCLEOTIDE SEQUENCE [LARGE SCALE GENOMIC DNA]</scope>
    <source>
        <strain evidence="3 4">IMMIB AFH-6</strain>
    </source>
</reference>
<organism evidence="3 4">
    <name type="scientific">Azospirillum rugosum</name>
    <dbReference type="NCBI Taxonomy" id="416170"/>
    <lineage>
        <taxon>Bacteria</taxon>
        <taxon>Pseudomonadati</taxon>
        <taxon>Pseudomonadota</taxon>
        <taxon>Alphaproteobacteria</taxon>
        <taxon>Rhodospirillales</taxon>
        <taxon>Azospirillaceae</taxon>
        <taxon>Azospirillum</taxon>
    </lineage>
</organism>
<comment type="caution">
    <text evidence="3">The sequence shown here is derived from an EMBL/GenBank/DDBJ whole genome shotgun (WGS) entry which is preliminary data.</text>
</comment>
<name>A0ABS4SM84_9PROT</name>
<dbReference type="InterPro" id="IPR000595">
    <property type="entry name" value="cNMP-bd_dom"/>
</dbReference>
<dbReference type="PROSITE" id="PS50042">
    <property type="entry name" value="CNMP_BINDING_3"/>
    <property type="match status" value="2"/>
</dbReference>
<dbReference type="SMART" id="SM00100">
    <property type="entry name" value="cNMP"/>
    <property type="match status" value="2"/>
</dbReference>
<dbReference type="Pfam" id="PF00027">
    <property type="entry name" value="cNMP_binding"/>
    <property type="match status" value="2"/>
</dbReference>
<sequence length="260" mass="27766">MTDATLPRRRISAGTVLMRQGDRGDRAWLVEDGTLDILLEGPEGQRCLGTVGANAVVGEMALIDDGVRSATVRAASDVTAVELSRETFRTLLCKCPPLAAYLLESLIAAIRRTYGLPQPERREGGAGIRSSASHTTVMDRRMFRVGHAFFQQGDEGTAAYLIQSGAVGIRRDGTQIAVLGPGRIFGELALLTSRPRAASAVALEATVCEVIRKDQFVKAVGTMPPILRSLTRIYIDQLASGRTPGGQPQEGPLADGRNAP</sequence>
<dbReference type="PROSITE" id="PS00889">
    <property type="entry name" value="CNMP_BINDING_2"/>
    <property type="match status" value="2"/>
</dbReference>